<dbReference type="InterPro" id="IPR057167">
    <property type="entry name" value="DUF7845"/>
</dbReference>
<proteinExistence type="predicted"/>
<organism evidence="2 3">
    <name type="scientific">Halogeometricum pallidum JCM 14848</name>
    <dbReference type="NCBI Taxonomy" id="1227487"/>
    <lineage>
        <taxon>Archaea</taxon>
        <taxon>Methanobacteriati</taxon>
        <taxon>Methanobacteriota</taxon>
        <taxon>Stenosarchaea group</taxon>
        <taxon>Halobacteria</taxon>
        <taxon>Halobacteriales</taxon>
        <taxon>Haloferacaceae</taxon>
        <taxon>Halogeometricum</taxon>
    </lineage>
</organism>
<dbReference type="AlphaFoldDB" id="M0CTY7"/>
<feature type="domain" description="DUF7845" evidence="1">
    <location>
        <begin position="7"/>
        <end position="331"/>
    </location>
</feature>
<protein>
    <recommendedName>
        <fullName evidence="1">DUF7845 domain-containing protein</fullName>
    </recommendedName>
</protein>
<dbReference type="eggNOG" id="arCOG06319">
    <property type="taxonomic scope" value="Archaea"/>
</dbReference>
<gene>
    <name evidence="2" type="ORF">C474_18585</name>
</gene>
<dbReference type="EMBL" id="AOIV01000042">
    <property type="protein sequence ID" value="ELZ26676.1"/>
    <property type="molecule type" value="Genomic_DNA"/>
</dbReference>
<dbReference type="Pfam" id="PF25227">
    <property type="entry name" value="DUF7845"/>
    <property type="match status" value="1"/>
</dbReference>
<dbReference type="RefSeq" id="WP_008389440.1">
    <property type="nucleotide sequence ID" value="NZ_AOIV01000042.1"/>
</dbReference>
<accession>M0CTY7</accession>
<comment type="caution">
    <text evidence="2">The sequence shown here is derived from an EMBL/GenBank/DDBJ whole genome shotgun (WGS) entry which is preliminary data.</text>
</comment>
<reference evidence="2 3" key="1">
    <citation type="journal article" date="2014" name="PLoS Genet.">
        <title>Phylogenetically driven sequencing of extremely halophilic archaea reveals strategies for static and dynamic osmo-response.</title>
        <authorList>
            <person name="Becker E.A."/>
            <person name="Seitzer P.M."/>
            <person name="Tritt A."/>
            <person name="Larsen D."/>
            <person name="Krusor M."/>
            <person name="Yao A.I."/>
            <person name="Wu D."/>
            <person name="Madern D."/>
            <person name="Eisen J.A."/>
            <person name="Darling A.E."/>
            <person name="Facciotti M.T."/>
        </authorList>
    </citation>
    <scope>NUCLEOTIDE SEQUENCE [LARGE SCALE GENOMIC DNA]</scope>
    <source>
        <strain evidence="2 3">JCM 14848</strain>
    </source>
</reference>
<name>M0CTY7_HALPD</name>
<evidence type="ECO:0000313" key="3">
    <source>
        <dbReference type="Proteomes" id="UP000011513"/>
    </source>
</evidence>
<evidence type="ECO:0000313" key="2">
    <source>
        <dbReference type="EMBL" id="ELZ26676.1"/>
    </source>
</evidence>
<sequence length="555" mass="62968">MVRVTVFVETAPHEFAANFLFNERGLFPFFAADRRVKRGGGSATGTFTYNGEEWQSRLSYQESGIKHPGEQTPEGTRFEIDTIREYRLNVRSLDDEVGQRKFNVHLAPRWPGMRSKGGKEIPVPEGFGEGVNLRVTGANIEFTDYQFLIRRGFGAVDVQPEYFTEPHPYSNVQDAERYVRLQRDVSGPIHARSGPIAQLGHLLENDRSGYRKVVQNDQAGRGESLPGYYHTVTLGQKRIQEALPSHELPKEIKHYYAREAQAFPDDHPLSHPKVGASYQVNRWDGKIGVSAEELHRLDRELDETVLSTLANAGLDIRTGGNTYVSDAYFTASESERDRDIIDLNTTRIRQTQESVVIKHISDGLSPVEWESLEQLVSDGGKVSPTDIAEEYGRHPDSVRRALDRIDDLVSREYGQVSLQSTYIAELVHDAVEEARSATRRATEAAAKAVEAAQRGIDERTSAFIAWAAKHDINFEERGDGVTLRFGELEAEDHREEVRRLLREGLDLWERANRDPAKYRCGRYRYHYRETAHSLRSLDADLVTKTVGGRVWETLR</sequence>
<dbReference type="Proteomes" id="UP000011513">
    <property type="component" value="Unassembled WGS sequence"/>
</dbReference>
<keyword evidence="3" id="KW-1185">Reference proteome</keyword>
<evidence type="ECO:0000259" key="1">
    <source>
        <dbReference type="Pfam" id="PF25227"/>
    </source>
</evidence>
<dbReference type="PATRIC" id="fig|1227487.5.peg.3691"/>
<dbReference type="InParanoid" id="M0CTY7"/>